<dbReference type="Proteomes" id="UP000268007">
    <property type="component" value="Unassembled WGS sequence"/>
</dbReference>
<gene>
    <name evidence="2" type="ORF">BDD43_4660</name>
</gene>
<evidence type="ECO:0000259" key="1">
    <source>
        <dbReference type="PROSITE" id="PS50943"/>
    </source>
</evidence>
<dbReference type="GO" id="GO:0003677">
    <property type="term" value="F:DNA binding"/>
    <property type="evidence" value="ECO:0007669"/>
    <property type="project" value="InterPro"/>
</dbReference>
<name>A0A495J619_9SPHI</name>
<feature type="domain" description="HTH cro/C1-type" evidence="1">
    <location>
        <begin position="8"/>
        <end position="61"/>
    </location>
</feature>
<reference evidence="2 3" key="1">
    <citation type="submission" date="2018-10" db="EMBL/GenBank/DDBJ databases">
        <title>Genomic Encyclopedia of Archaeal and Bacterial Type Strains, Phase II (KMG-II): from individual species to whole genera.</title>
        <authorList>
            <person name="Goeker M."/>
        </authorList>
    </citation>
    <scope>NUCLEOTIDE SEQUENCE [LARGE SCALE GENOMIC DNA]</scope>
    <source>
        <strain evidence="2 3">DSM 18602</strain>
    </source>
</reference>
<dbReference type="SMART" id="SM00530">
    <property type="entry name" value="HTH_XRE"/>
    <property type="match status" value="1"/>
</dbReference>
<accession>A0A495J619</accession>
<dbReference type="PROSITE" id="PS50943">
    <property type="entry name" value="HTH_CROC1"/>
    <property type="match status" value="1"/>
</dbReference>
<keyword evidence="3" id="KW-1185">Reference proteome</keyword>
<proteinExistence type="predicted"/>
<evidence type="ECO:0000313" key="3">
    <source>
        <dbReference type="Proteomes" id="UP000268007"/>
    </source>
</evidence>
<dbReference type="Pfam" id="PF01381">
    <property type="entry name" value="HTH_3"/>
    <property type="match status" value="1"/>
</dbReference>
<dbReference type="AlphaFoldDB" id="A0A495J619"/>
<evidence type="ECO:0000313" key="2">
    <source>
        <dbReference type="EMBL" id="RKR84425.1"/>
    </source>
</evidence>
<dbReference type="EMBL" id="RBKU01000001">
    <property type="protein sequence ID" value="RKR84425.1"/>
    <property type="molecule type" value="Genomic_DNA"/>
</dbReference>
<protein>
    <submittedName>
        <fullName evidence="2">Helix-turn-helix protein</fullName>
    </submittedName>
</protein>
<dbReference type="InterPro" id="IPR010982">
    <property type="entry name" value="Lambda_DNA-bd_dom_sf"/>
</dbReference>
<sequence length="126" mass="14389">MAHLGKSIASLRGLRRMTQKDMAARLNILQSEYSRIEQKEKIDDDLLDRIANALDITPEAIKNFNENAIINNFSFSFNDNAVNTVYNTNSIEKIVDLYDTVIKEKDAVIKSKDEVIEILKQQLKTS</sequence>
<dbReference type="SUPFAM" id="SSF47413">
    <property type="entry name" value="lambda repressor-like DNA-binding domains"/>
    <property type="match status" value="1"/>
</dbReference>
<comment type="caution">
    <text evidence="2">The sequence shown here is derived from an EMBL/GenBank/DDBJ whole genome shotgun (WGS) entry which is preliminary data.</text>
</comment>
<dbReference type="RefSeq" id="WP_121200046.1">
    <property type="nucleotide sequence ID" value="NZ_RBKU01000001.1"/>
</dbReference>
<dbReference type="Gene3D" id="1.10.260.40">
    <property type="entry name" value="lambda repressor-like DNA-binding domains"/>
    <property type="match status" value="1"/>
</dbReference>
<dbReference type="OrthoDB" id="798409at2"/>
<organism evidence="2 3">
    <name type="scientific">Mucilaginibacter gracilis</name>
    <dbReference type="NCBI Taxonomy" id="423350"/>
    <lineage>
        <taxon>Bacteria</taxon>
        <taxon>Pseudomonadati</taxon>
        <taxon>Bacteroidota</taxon>
        <taxon>Sphingobacteriia</taxon>
        <taxon>Sphingobacteriales</taxon>
        <taxon>Sphingobacteriaceae</taxon>
        <taxon>Mucilaginibacter</taxon>
    </lineage>
</organism>
<dbReference type="InterPro" id="IPR001387">
    <property type="entry name" value="Cro/C1-type_HTH"/>
</dbReference>
<dbReference type="CDD" id="cd00093">
    <property type="entry name" value="HTH_XRE"/>
    <property type="match status" value="1"/>
</dbReference>